<keyword evidence="1" id="KW-1133">Transmembrane helix</keyword>
<dbReference type="RefSeq" id="WP_373390232.1">
    <property type="nucleotide sequence ID" value="NZ_JBCFQK010000002.1"/>
</dbReference>
<accession>A0ABV4TGF7</accession>
<dbReference type="EMBL" id="JBCFQK010000002">
    <property type="protein sequence ID" value="MFA9193153.1"/>
    <property type="molecule type" value="Genomic_DNA"/>
</dbReference>
<proteinExistence type="predicted"/>
<evidence type="ECO:0008006" key="4">
    <source>
        <dbReference type="Google" id="ProtNLM"/>
    </source>
</evidence>
<evidence type="ECO:0000256" key="1">
    <source>
        <dbReference type="SAM" id="Phobius"/>
    </source>
</evidence>
<comment type="caution">
    <text evidence="2">The sequence shown here is derived from an EMBL/GenBank/DDBJ whole genome shotgun (WGS) entry which is preliminary data.</text>
</comment>
<name>A0ABV4TGF7_9FLAO</name>
<reference evidence="2 3" key="1">
    <citation type="submission" date="2024-04" db="EMBL/GenBank/DDBJ databases">
        <title>New Clade of Flavobacterium.</title>
        <authorList>
            <person name="Matos L."/>
            <person name="Proenca D.N."/>
            <person name="Fransisco R.M."/>
            <person name="Chung A.P."/>
            <person name="Maccario L."/>
            <person name="Sorensen S.J."/>
            <person name="Morais P.V."/>
        </authorList>
    </citation>
    <scope>NUCLEOTIDE SEQUENCE [LARGE SCALE GENOMIC DNA]</scope>
    <source>
        <strain evidence="2 3">FBOR7N2.3</strain>
    </source>
</reference>
<dbReference type="Proteomes" id="UP001574170">
    <property type="component" value="Unassembled WGS sequence"/>
</dbReference>
<feature type="transmembrane region" description="Helical" evidence="1">
    <location>
        <begin position="75"/>
        <end position="94"/>
    </location>
</feature>
<sequence length="139" mass="16458">MKSLKQNRNPFLSLKRLIYFVMSVIALSIYVMQKQNIALPPLINNYVNDLLCLPLVLGAITFMIRCLKKDNSFMLPMRIILCMATFYSFYFEYYLPELNPRYTADWIDVLLYFTGALAFYFVENPNEISKLFKRKTHLL</sequence>
<feature type="transmembrane region" description="Helical" evidence="1">
    <location>
        <begin position="106"/>
        <end position="122"/>
    </location>
</feature>
<protein>
    <recommendedName>
        <fullName evidence="4">Magnesium citrate secondary transporter</fullName>
    </recommendedName>
</protein>
<keyword evidence="3" id="KW-1185">Reference proteome</keyword>
<feature type="transmembrane region" description="Helical" evidence="1">
    <location>
        <begin position="12"/>
        <end position="31"/>
    </location>
</feature>
<evidence type="ECO:0000313" key="3">
    <source>
        <dbReference type="Proteomes" id="UP001574170"/>
    </source>
</evidence>
<feature type="transmembrane region" description="Helical" evidence="1">
    <location>
        <begin position="43"/>
        <end position="63"/>
    </location>
</feature>
<keyword evidence="1" id="KW-0812">Transmembrane</keyword>
<keyword evidence="1" id="KW-0472">Membrane</keyword>
<gene>
    <name evidence="2" type="ORF">AAGV33_01960</name>
</gene>
<organism evidence="2 3">
    <name type="scientific">Flavobacterium magnesitis</name>
    <dbReference type="NCBI Taxonomy" id="3138077"/>
    <lineage>
        <taxon>Bacteria</taxon>
        <taxon>Pseudomonadati</taxon>
        <taxon>Bacteroidota</taxon>
        <taxon>Flavobacteriia</taxon>
        <taxon>Flavobacteriales</taxon>
        <taxon>Flavobacteriaceae</taxon>
        <taxon>Flavobacterium</taxon>
    </lineage>
</organism>
<evidence type="ECO:0000313" key="2">
    <source>
        <dbReference type="EMBL" id="MFA9193153.1"/>
    </source>
</evidence>